<evidence type="ECO:0000313" key="3">
    <source>
        <dbReference type="EMBL" id="PSB54906.1"/>
    </source>
</evidence>
<feature type="repeat" description="TPR" evidence="1">
    <location>
        <begin position="396"/>
        <end position="429"/>
    </location>
</feature>
<evidence type="ECO:0000256" key="1">
    <source>
        <dbReference type="PROSITE-ProRule" id="PRU00339"/>
    </source>
</evidence>
<feature type="coiled-coil region" evidence="2">
    <location>
        <begin position="237"/>
        <end position="271"/>
    </location>
</feature>
<dbReference type="PANTHER" id="PTHR10098:SF108">
    <property type="entry name" value="TETRATRICOPEPTIDE REPEAT PROTEIN 28"/>
    <property type="match status" value="1"/>
</dbReference>
<dbReference type="InterPro" id="IPR019734">
    <property type="entry name" value="TPR_rpt"/>
</dbReference>
<keyword evidence="1" id="KW-0802">TPR repeat</keyword>
<dbReference type="Proteomes" id="UP000238937">
    <property type="component" value="Unassembled WGS sequence"/>
</dbReference>
<dbReference type="PROSITE" id="PS50005">
    <property type="entry name" value="TPR"/>
    <property type="match status" value="4"/>
</dbReference>
<comment type="caution">
    <text evidence="3">The sequence shown here is derived from an EMBL/GenBank/DDBJ whole genome shotgun (WGS) entry which is preliminary data.</text>
</comment>
<keyword evidence="4" id="KW-1185">Reference proteome</keyword>
<dbReference type="InterPro" id="IPR011990">
    <property type="entry name" value="TPR-like_helical_dom_sf"/>
</dbReference>
<dbReference type="Pfam" id="PF13424">
    <property type="entry name" value="TPR_12"/>
    <property type="match status" value="3"/>
</dbReference>
<gene>
    <name evidence="3" type="ORF">C7B77_16710</name>
</gene>
<proteinExistence type="predicted"/>
<feature type="repeat" description="TPR" evidence="1">
    <location>
        <begin position="436"/>
        <end position="469"/>
    </location>
</feature>
<protein>
    <submittedName>
        <fullName evidence="3">Tetratricopeptide repeat-containing protein</fullName>
    </submittedName>
</protein>
<reference evidence="3 4" key="1">
    <citation type="submission" date="2018-03" db="EMBL/GenBank/DDBJ databases">
        <title>The ancient ancestry and fast evolution of plastids.</title>
        <authorList>
            <person name="Moore K.R."/>
            <person name="Magnabosco C."/>
            <person name="Momper L."/>
            <person name="Gold D.A."/>
            <person name="Bosak T."/>
            <person name="Fournier G.P."/>
        </authorList>
    </citation>
    <scope>NUCLEOTIDE SEQUENCE [LARGE SCALE GENOMIC DNA]</scope>
    <source>
        <strain evidence="3 4">CCALA 037</strain>
    </source>
</reference>
<keyword evidence="2" id="KW-0175">Coiled coil</keyword>
<accession>A0A2T1GC07</accession>
<feature type="repeat" description="TPR" evidence="1">
    <location>
        <begin position="476"/>
        <end position="509"/>
    </location>
</feature>
<dbReference type="Gene3D" id="1.25.40.10">
    <property type="entry name" value="Tetratricopeptide repeat domain"/>
    <property type="match status" value="2"/>
</dbReference>
<dbReference type="PANTHER" id="PTHR10098">
    <property type="entry name" value="RAPSYN-RELATED"/>
    <property type="match status" value="1"/>
</dbReference>
<dbReference type="RefSeq" id="WP_106307157.1">
    <property type="nucleotide sequence ID" value="NZ_PVWO01000224.1"/>
</dbReference>
<dbReference type="SMART" id="SM00028">
    <property type="entry name" value="TPR"/>
    <property type="match status" value="7"/>
</dbReference>
<dbReference type="SUPFAM" id="SSF48452">
    <property type="entry name" value="TPR-like"/>
    <property type="match status" value="2"/>
</dbReference>
<evidence type="ECO:0000313" key="4">
    <source>
        <dbReference type="Proteomes" id="UP000238937"/>
    </source>
</evidence>
<dbReference type="OrthoDB" id="582340at2"/>
<evidence type="ECO:0000256" key="2">
    <source>
        <dbReference type="SAM" id="Coils"/>
    </source>
</evidence>
<dbReference type="AlphaFoldDB" id="A0A2T1GC07"/>
<feature type="repeat" description="TPR" evidence="1">
    <location>
        <begin position="315"/>
        <end position="348"/>
    </location>
</feature>
<sequence length="602" mass="68733">MTQFSEPVTTSNEDTYESLISLIENSQEQLALIIVACDDLALRQRTIERYEREAKQSQIRCERIVLGMEPSLRAGLAKLGIENQDGVVVTVTGAEWLLRVKTRATDAQSDLDKFFGYLQWTREGLREFRYPVVLWVTFSILREMSRRAPDFWSWRKAVLRFESEASEESLAKPALGAIVPVMRDLNSLERSFDREDNNDFIPPPAEILSEIHQLESNNPTSPNLATLYAKLAEIYAKRIARGEANNLEEEQQQAIEAFEKAIDRYRELNKQSALASTLNNFGNFLFNISRYIDATDFYRQSLDINRKIGNLNGESISLTGLGNAFDSLGQYEQAIDFYQQSLDINRKIGDLYGEASSLGNLGIVAWRSLGEYQQAIDFYQQSLEINRKINNRIGEANSLNGLGNIYFILEQYERAIDFYKQSLNINYENSNIRDKAISLNGLGNSYYLLEKYQQAKNFYQQSLETKREIGDLNGEANSLNNLGNIYVLLEHYELAINFYQQSLEIARKIGNQNSEANFLFNQAIALDKYKPLSFEALEKLKQARAIYAKLKLDDKVAECDTEIDNLNRIIATEEGQPKEDRNAVETPTIEIVANDTKSAYAD</sequence>
<dbReference type="EMBL" id="PVWO01000224">
    <property type="protein sequence ID" value="PSB54906.1"/>
    <property type="molecule type" value="Genomic_DNA"/>
</dbReference>
<organism evidence="3 4">
    <name type="scientific">Chamaesiphon polymorphus CCALA 037</name>
    <dbReference type="NCBI Taxonomy" id="2107692"/>
    <lineage>
        <taxon>Bacteria</taxon>
        <taxon>Bacillati</taxon>
        <taxon>Cyanobacteriota</taxon>
        <taxon>Cyanophyceae</taxon>
        <taxon>Gomontiellales</taxon>
        <taxon>Chamaesiphonaceae</taxon>
        <taxon>Chamaesiphon</taxon>
    </lineage>
</organism>
<name>A0A2T1GC07_9CYAN</name>